<feature type="signal peptide" evidence="8">
    <location>
        <begin position="1"/>
        <end position="17"/>
    </location>
</feature>
<keyword evidence="12" id="KW-1185">Reference proteome</keyword>
<reference evidence="11" key="1">
    <citation type="submission" date="2023-04" db="EMBL/GenBank/DDBJ databases">
        <title>Phytophthora lilii NBRC 32176.</title>
        <authorList>
            <person name="Ichikawa N."/>
            <person name="Sato H."/>
            <person name="Tonouchi N."/>
        </authorList>
    </citation>
    <scope>NUCLEOTIDE SEQUENCE</scope>
    <source>
        <strain evidence="11">NBRC 32176</strain>
    </source>
</reference>
<dbReference type="GO" id="GO:0043657">
    <property type="term" value="C:host cell"/>
    <property type="evidence" value="ECO:0007669"/>
    <property type="project" value="UniProtKB-SubCell"/>
</dbReference>
<comment type="subcellular location">
    <subcellularLocation>
        <location evidence="1">Host cell</location>
    </subcellularLocation>
    <subcellularLocation>
        <location evidence="2">Secreted</location>
    </subcellularLocation>
</comment>
<dbReference type="AlphaFoldDB" id="A0A9W6XF12"/>
<feature type="region of interest" description="Disordered" evidence="7">
    <location>
        <begin position="50"/>
        <end position="74"/>
    </location>
</feature>
<protein>
    <submittedName>
        <fullName evidence="11">Unnamed protein product</fullName>
    </submittedName>
</protein>
<evidence type="ECO:0000256" key="4">
    <source>
        <dbReference type="ARBA" id="ARBA00022525"/>
    </source>
</evidence>
<dbReference type="Pfam" id="PF18634">
    <property type="entry name" value="RXLR_WY"/>
    <property type="match status" value="1"/>
</dbReference>
<evidence type="ECO:0000259" key="10">
    <source>
        <dbReference type="Pfam" id="PF22748"/>
    </source>
</evidence>
<feature type="chain" id="PRO_5040987847" evidence="8">
    <location>
        <begin position="18"/>
        <end position="236"/>
    </location>
</feature>
<evidence type="ECO:0000256" key="3">
    <source>
        <dbReference type="ARBA" id="ARBA00010400"/>
    </source>
</evidence>
<keyword evidence="5 8" id="KW-0732">Signal</keyword>
<accession>A0A9W6XF12</accession>
<gene>
    <name evidence="11" type="ORF">Plil01_001569500</name>
</gene>
<dbReference type="InterPro" id="IPR054463">
    <property type="entry name" value="PexRD54_WY"/>
</dbReference>
<proteinExistence type="inferred from homology"/>
<feature type="domain" description="RXLR phytopathogen effector protein WY-domain" evidence="9">
    <location>
        <begin position="133"/>
        <end position="183"/>
    </location>
</feature>
<dbReference type="OrthoDB" id="124843at2759"/>
<comment type="caution">
    <text evidence="11">The sequence shown here is derived from an EMBL/GenBank/DDBJ whole genome shotgun (WGS) entry which is preliminary data.</text>
</comment>
<comment type="similarity">
    <text evidence="3">Belongs to the RxLR effector family.</text>
</comment>
<keyword evidence="4" id="KW-0964">Secreted</keyword>
<evidence type="ECO:0000256" key="8">
    <source>
        <dbReference type="SAM" id="SignalP"/>
    </source>
</evidence>
<sequence>MLGSVLVLFVAANAVSALENTAQGNQSSLIHNISPLLTMNTTMAITTRHLRSHHDSRMNEAENDPSTEERGGNLGLSKLAKLATKFGSPAESLTNKAWLKAKVNPEVVYADLHLGHKLEENPKFLQWLRYTVAYRAKMGGSIWFMNEEIYGLLAKTTSEADIALLFQSLKQVPDLNALAKALQITQFKKWIADGARREDIVKLLGATHSLPTSDPKSEILDEFTLLLVGTSIRNIP</sequence>
<evidence type="ECO:0000313" key="11">
    <source>
        <dbReference type="EMBL" id="GMF37251.1"/>
    </source>
</evidence>
<dbReference type="InterPro" id="IPR040786">
    <property type="entry name" value="RXLR_WY"/>
</dbReference>
<dbReference type="GO" id="GO:0005576">
    <property type="term" value="C:extracellular region"/>
    <property type="evidence" value="ECO:0007669"/>
    <property type="project" value="UniProtKB-SubCell"/>
</dbReference>
<evidence type="ECO:0000256" key="2">
    <source>
        <dbReference type="ARBA" id="ARBA00004613"/>
    </source>
</evidence>
<name>A0A9W6XF12_9STRA</name>
<dbReference type="Proteomes" id="UP001165083">
    <property type="component" value="Unassembled WGS sequence"/>
</dbReference>
<dbReference type="EMBL" id="BSXW01001501">
    <property type="protein sequence ID" value="GMF37251.1"/>
    <property type="molecule type" value="Genomic_DNA"/>
</dbReference>
<evidence type="ECO:0000256" key="6">
    <source>
        <dbReference type="ARBA" id="ARBA00023026"/>
    </source>
</evidence>
<evidence type="ECO:0000256" key="1">
    <source>
        <dbReference type="ARBA" id="ARBA00004340"/>
    </source>
</evidence>
<evidence type="ECO:0000256" key="5">
    <source>
        <dbReference type="ARBA" id="ARBA00022729"/>
    </source>
</evidence>
<evidence type="ECO:0000259" key="9">
    <source>
        <dbReference type="Pfam" id="PF18634"/>
    </source>
</evidence>
<evidence type="ECO:0000313" key="12">
    <source>
        <dbReference type="Proteomes" id="UP001165083"/>
    </source>
</evidence>
<evidence type="ECO:0000256" key="7">
    <source>
        <dbReference type="SAM" id="MobiDB-lite"/>
    </source>
</evidence>
<organism evidence="11 12">
    <name type="scientific">Phytophthora lilii</name>
    <dbReference type="NCBI Taxonomy" id="2077276"/>
    <lineage>
        <taxon>Eukaryota</taxon>
        <taxon>Sar</taxon>
        <taxon>Stramenopiles</taxon>
        <taxon>Oomycota</taxon>
        <taxon>Peronosporomycetes</taxon>
        <taxon>Peronosporales</taxon>
        <taxon>Peronosporaceae</taxon>
        <taxon>Phytophthora</taxon>
    </lineage>
</organism>
<feature type="domain" description="RxLR effector PexRD54 WY" evidence="10">
    <location>
        <begin position="94"/>
        <end position="130"/>
    </location>
</feature>
<dbReference type="Pfam" id="PF22748">
    <property type="entry name" value="PexRD54_WY"/>
    <property type="match status" value="1"/>
</dbReference>
<keyword evidence="6" id="KW-0843">Virulence</keyword>